<feature type="domain" description="CBS" evidence="2">
    <location>
        <begin position="8"/>
        <end position="66"/>
    </location>
</feature>
<dbReference type="PROSITE" id="PS51371">
    <property type="entry name" value="CBS"/>
    <property type="match status" value="1"/>
</dbReference>
<gene>
    <name evidence="3" type="ORF">ACFOUO_07595</name>
</gene>
<dbReference type="RefSeq" id="WP_380703820.1">
    <property type="nucleotide sequence ID" value="NZ_JBHSAP010000009.1"/>
</dbReference>
<dbReference type="SUPFAM" id="SSF54631">
    <property type="entry name" value="CBS-domain pair"/>
    <property type="match status" value="1"/>
</dbReference>
<evidence type="ECO:0000313" key="3">
    <source>
        <dbReference type="EMBL" id="MFC4076671.1"/>
    </source>
</evidence>
<protein>
    <submittedName>
        <fullName evidence="3">CBS domain-containing protein</fullName>
    </submittedName>
</protein>
<evidence type="ECO:0000313" key="4">
    <source>
        <dbReference type="Proteomes" id="UP001595843"/>
    </source>
</evidence>
<dbReference type="Gene3D" id="3.10.580.10">
    <property type="entry name" value="CBS-domain"/>
    <property type="match status" value="1"/>
</dbReference>
<keyword evidence="4" id="KW-1185">Reference proteome</keyword>
<organism evidence="3 4">
    <name type="scientific">Salinithrix halophila</name>
    <dbReference type="NCBI Taxonomy" id="1485204"/>
    <lineage>
        <taxon>Bacteria</taxon>
        <taxon>Bacillati</taxon>
        <taxon>Bacillota</taxon>
        <taxon>Bacilli</taxon>
        <taxon>Bacillales</taxon>
        <taxon>Thermoactinomycetaceae</taxon>
        <taxon>Salinithrix</taxon>
    </lineage>
</organism>
<dbReference type="InterPro" id="IPR000644">
    <property type="entry name" value="CBS_dom"/>
</dbReference>
<proteinExistence type="predicted"/>
<dbReference type="SMART" id="SM00116">
    <property type="entry name" value="CBS"/>
    <property type="match status" value="1"/>
</dbReference>
<evidence type="ECO:0000256" key="1">
    <source>
        <dbReference type="PROSITE-ProRule" id="PRU00703"/>
    </source>
</evidence>
<dbReference type="InterPro" id="IPR046342">
    <property type="entry name" value="CBS_dom_sf"/>
</dbReference>
<keyword evidence="1" id="KW-0129">CBS domain</keyword>
<name>A0ABV8JCL6_9BACL</name>
<comment type="caution">
    <text evidence="3">The sequence shown here is derived from an EMBL/GenBank/DDBJ whole genome shotgun (WGS) entry which is preliminary data.</text>
</comment>
<sequence>MLFIKQCLTPREEIATVTPETSIGELLKVLEKYGLDSIPVVDGKGLFIGITGYSYVMKSLLENDSLLTSLEEKAVKDAYHAMDPISIDSDFEETLPVIVRYPFVPVVDEDGFTFLGIVKISNIEAALASTYGHDLPGVRFLLAVVLDAPHELEHIVEAVKDFDVNIISLVTFDAGDSAARRIMLKVSPTEHVPAIHENLETRGFRVLNVSKAEGADFQQNPI</sequence>
<evidence type="ECO:0000259" key="2">
    <source>
        <dbReference type="PROSITE" id="PS51371"/>
    </source>
</evidence>
<accession>A0ABV8JCL6</accession>
<dbReference type="Pfam" id="PF00571">
    <property type="entry name" value="CBS"/>
    <property type="match status" value="2"/>
</dbReference>
<reference evidence="4" key="1">
    <citation type="journal article" date="2019" name="Int. J. Syst. Evol. Microbiol.">
        <title>The Global Catalogue of Microorganisms (GCM) 10K type strain sequencing project: providing services to taxonomists for standard genome sequencing and annotation.</title>
        <authorList>
            <consortium name="The Broad Institute Genomics Platform"/>
            <consortium name="The Broad Institute Genome Sequencing Center for Infectious Disease"/>
            <person name="Wu L."/>
            <person name="Ma J."/>
        </authorList>
    </citation>
    <scope>NUCLEOTIDE SEQUENCE [LARGE SCALE GENOMIC DNA]</scope>
    <source>
        <strain evidence="4">IBRC-M 10813</strain>
    </source>
</reference>
<dbReference type="EMBL" id="JBHSAP010000009">
    <property type="protein sequence ID" value="MFC4076671.1"/>
    <property type="molecule type" value="Genomic_DNA"/>
</dbReference>
<dbReference type="Proteomes" id="UP001595843">
    <property type="component" value="Unassembled WGS sequence"/>
</dbReference>